<dbReference type="EMBL" id="DVMZ01000091">
    <property type="protein sequence ID" value="HIU59139.1"/>
    <property type="molecule type" value="Genomic_DNA"/>
</dbReference>
<protein>
    <submittedName>
        <fullName evidence="3">Uncharacterized protein</fullName>
    </submittedName>
</protein>
<reference evidence="3" key="2">
    <citation type="journal article" date="2021" name="PeerJ">
        <title>Extensive microbial diversity within the chicken gut microbiome revealed by metagenomics and culture.</title>
        <authorList>
            <person name="Gilroy R."/>
            <person name="Ravi A."/>
            <person name="Getino M."/>
            <person name="Pursley I."/>
            <person name="Horton D.L."/>
            <person name="Alikhan N.F."/>
            <person name="Baker D."/>
            <person name="Gharbi K."/>
            <person name="Hall N."/>
            <person name="Watson M."/>
            <person name="Adriaenssens E.M."/>
            <person name="Foster-Nyarko E."/>
            <person name="Jarju S."/>
            <person name="Secka A."/>
            <person name="Antonio M."/>
            <person name="Oren A."/>
            <person name="Chaudhuri R.R."/>
            <person name="La Ragione R."/>
            <person name="Hildebrand F."/>
            <person name="Pallen M.J."/>
        </authorList>
    </citation>
    <scope>NUCLEOTIDE SEQUENCE</scope>
    <source>
        <strain evidence="3">11687</strain>
    </source>
</reference>
<feature type="compositionally biased region" description="Polar residues" evidence="1">
    <location>
        <begin position="218"/>
        <end position="229"/>
    </location>
</feature>
<evidence type="ECO:0000256" key="2">
    <source>
        <dbReference type="SAM" id="SignalP"/>
    </source>
</evidence>
<evidence type="ECO:0000313" key="3">
    <source>
        <dbReference type="EMBL" id="HIU59139.1"/>
    </source>
</evidence>
<dbReference type="Proteomes" id="UP000824081">
    <property type="component" value="Unassembled WGS sequence"/>
</dbReference>
<reference evidence="3" key="1">
    <citation type="submission" date="2020-10" db="EMBL/GenBank/DDBJ databases">
        <authorList>
            <person name="Gilroy R."/>
        </authorList>
    </citation>
    <scope>NUCLEOTIDE SEQUENCE</scope>
    <source>
        <strain evidence="3">11687</strain>
    </source>
</reference>
<evidence type="ECO:0000313" key="4">
    <source>
        <dbReference type="Proteomes" id="UP000824081"/>
    </source>
</evidence>
<dbReference type="AlphaFoldDB" id="A0A9D1MF60"/>
<accession>A0A9D1MF60</accession>
<feature type="region of interest" description="Disordered" evidence="1">
    <location>
        <begin position="208"/>
        <end position="236"/>
    </location>
</feature>
<keyword evidence="2" id="KW-0732">Signal</keyword>
<proteinExistence type="predicted"/>
<feature type="chain" id="PRO_5038845591" evidence="2">
    <location>
        <begin position="24"/>
        <end position="736"/>
    </location>
</feature>
<dbReference type="PROSITE" id="PS51257">
    <property type="entry name" value="PROKAR_LIPOPROTEIN"/>
    <property type="match status" value="1"/>
</dbReference>
<name>A0A9D1MF60_9FIRM</name>
<comment type="caution">
    <text evidence="3">The sequence shown here is derived from an EMBL/GenBank/DDBJ whole genome shotgun (WGS) entry which is preliminary data.</text>
</comment>
<organism evidence="3 4">
    <name type="scientific">Candidatus Scatosoma pullistercoris</name>
    <dbReference type="NCBI Taxonomy" id="2840934"/>
    <lineage>
        <taxon>Bacteria</taxon>
        <taxon>Bacillati</taxon>
        <taxon>Bacillota</taxon>
        <taxon>Clostridia</taxon>
        <taxon>Candidatus Scatosoma</taxon>
    </lineage>
</organism>
<gene>
    <name evidence="3" type="ORF">IAC57_03455</name>
</gene>
<evidence type="ECO:0000256" key="1">
    <source>
        <dbReference type="SAM" id="MobiDB-lite"/>
    </source>
</evidence>
<feature type="signal peptide" evidence="2">
    <location>
        <begin position="1"/>
        <end position="23"/>
    </location>
</feature>
<sequence length="736" mass="83296">MKNRKTFRRTAVLALCVAFALSAASCGEGLITTNSAKDMEQVVGSVDISNYDEFQEGGVYAEYADAVSSVNSTILKRDLVAYFLNSGYTYINSYGYSYEETFNLLMDNLVSRKIMVQYAMAYYFERSADAEDEYAGVFTVSDYTQYVEEETEKLDASLRSHYEKHPELLTLQYFITDGGRDYSDYDRAIYTLKSMINNTLDSTELTYIEEEDSSSSSGDTRTTPANVGTETEDYYPVDADGKLDYDVYTGRNTLDSCGTYEAQEGSKQSTRRRAYNDFLSNLSMNNLLVDGEDTSDLENIDYYYVELASQLEQALINKYSDDLNEEANAELTKEYVEGKYASILASQKNSYDDDQSAFETAIGSVSDTSFVLYSPKEGFGFVYNILLPFSTTQSQILSTYTNDTGLRKTEFYEKRAALLENIRAKDLRTPWFSADEDSNYAFEATADDAYYKNAFTLSNEAAGNKTYLFFEDNLKKSEGDNAQYESLGQYYGQYPYNGRAEFDEENEEWKFYPEKLSVDAFMDEMENYLAYAGLTAVGATKSDYMQEFYNAAENEFDYSKFIYYEGKVSGADGAALGGTSHDEYFVKGTEAYTAVSVINELMFAYSSDTGCLNTYMGYTVSPYKTDYVAEFEYAAQYAIRQGVGTYVVCPSDYGWHVIYVSFAYDAAGEVYGGFNWDERETEGTFSYLFYESLKSDSSSSSSYASMVQNQILGKYNNDTCVKLYKNRYKDLLSLDA</sequence>